<dbReference type="EMBL" id="CP034458">
    <property type="protein sequence ID" value="QBM88327.1"/>
    <property type="molecule type" value="Genomic_DNA"/>
</dbReference>
<keyword evidence="5 6" id="KW-0472">Membrane</keyword>
<dbReference type="GO" id="GO:0005744">
    <property type="term" value="C:TIM23 mitochondrial import inner membrane translocase complex"/>
    <property type="evidence" value="ECO:0007669"/>
    <property type="project" value="TreeGrafter"/>
</dbReference>
<dbReference type="Proteomes" id="UP000292447">
    <property type="component" value="Chromosome III"/>
</dbReference>
<dbReference type="PANTHER" id="PTHR28525">
    <property type="entry name" value="REACTIVE OXYGEN SPECIES MODULATOR 1"/>
    <property type="match status" value="1"/>
</dbReference>
<keyword evidence="8" id="KW-1185">Reference proteome</keyword>
<organism evidence="7 8">
    <name type="scientific">Metschnikowia aff. pulcherrima</name>
    <dbReference type="NCBI Taxonomy" id="2163413"/>
    <lineage>
        <taxon>Eukaryota</taxon>
        <taxon>Fungi</taxon>
        <taxon>Dikarya</taxon>
        <taxon>Ascomycota</taxon>
        <taxon>Saccharomycotina</taxon>
        <taxon>Pichiomycetes</taxon>
        <taxon>Metschnikowiaceae</taxon>
        <taxon>Metschnikowia</taxon>
    </lineage>
</organism>
<dbReference type="Pfam" id="PF10247">
    <property type="entry name" value="Romo1"/>
    <property type="match status" value="1"/>
</dbReference>
<name>A0A4P6XLV3_9ASCO</name>
<keyword evidence="4 6" id="KW-1133">Transmembrane helix</keyword>
<comment type="subcellular location">
    <subcellularLocation>
        <location evidence="1">Membrane</location>
    </subcellularLocation>
</comment>
<evidence type="ECO:0000256" key="6">
    <source>
        <dbReference type="SAM" id="Phobius"/>
    </source>
</evidence>
<dbReference type="STRING" id="2163413.A0A4P6XLV3"/>
<evidence type="ECO:0000256" key="5">
    <source>
        <dbReference type="ARBA" id="ARBA00023136"/>
    </source>
</evidence>
<dbReference type="AlphaFoldDB" id="A0A4P6XLV3"/>
<protein>
    <submittedName>
        <fullName evidence="7">Reactive oxygen species modulator 1</fullName>
    </submittedName>
</protein>
<keyword evidence="3 6" id="KW-0812">Transmembrane</keyword>
<feature type="transmembrane region" description="Helical" evidence="6">
    <location>
        <begin position="51"/>
        <end position="72"/>
    </location>
</feature>
<evidence type="ECO:0000256" key="3">
    <source>
        <dbReference type="ARBA" id="ARBA00022692"/>
    </source>
</evidence>
<proteinExistence type="inferred from homology"/>
<evidence type="ECO:0000256" key="4">
    <source>
        <dbReference type="ARBA" id="ARBA00022989"/>
    </source>
</evidence>
<sequence length="134" mass="14773">MLILISTRPSEKYDLTQGFYHKLSPRTNAKKKTMSVQYHQPSNFDKFKMGALMGGSVGVCVGVLFGGFTILQHGAGPNGVMRTLGNYIMGSVATFSLFMSIGSVIRSDTGYLALERSIVQAQRERIREVYGLRS</sequence>
<evidence type="ECO:0000313" key="7">
    <source>
        <dbReference type="EMBL" id="QBM88327.1"/>
    </source>
</evidence>
<feature type="transmembrane region" description="Helical" evidence="6">
    <location>
        <begin position="84"/>
        <end position="105"/>
    </location>
</feature>
<dbReference type="SMART" id="SM01378">
    <property type="entry name" value="Romo1"/>
    <property type="match status" value="1"/>
</dbReference>
<evidence type="ECO:0000313" key="8">
    <source>
        <dbReference type="Proteomes" id="UP000292447"/>
    </source>
</evidence>
<dbReference type="PANTHER" id="PTHR28525:SF1">
    <property type="entry name" value="REACTIVE OXYGEN SPECIES MODULATOR 1"/>
    <property type="match status" value="1"/>
</dbReference>
<evidence type="ECO:0000256" key="1">
    <source>
        <dbReference type="ARBA" id="ARBA00004370"/>
    </source>
</evidence>
<accession>A0A4P6XLV3</accession>
<comment type="similarity">
    <text evidence="2">Belongs to the MGR2 family.</text>
</comment>
<dbReference type="InterPro" id="IPR018450">
    <property type="entry name" value="Romo1/Mgr2"/>
</dbReference>
<reference evidence="8" key="1">
    <citation type="submission" date="2019-03" db="EMBL/GenBank/DDBJ databases">
        <title>Snf2 controls pulcherriminic acid biosynthesis and connects pigmentation and antifungal activity of the yeast Metschnikowia pulcherrima.</title>
        <authorList>
            <person name="Gore-Lloyd D."/>
            <person name="Sumann I."/>
            <person name="Brachmann A.O."/>
            <person name="Schneeberger K."/>
            <person name="Ortiz-Merino R.A."/>
            <person name="Moreno-Beltran M."/>
            <person name="Schlaefli M."/>
            <person name="Kirner P."/>
            <person name="Santos Kron A."/>
            <person name="Wolfe K.H."/>
            <person name="Piel J."/>
            <person name="Ahrens C.H."/>
            <person name="Henk D."/>
            <person name="Freimoser F.M."/>
        </authorList>
    </citation>
    <scope>NUCLEOTIDE SEQUENCE [LARGE SCALE GENOMIC DNA]</scope>
    <source>
        <strain evidence="8">APC 1.2</strain>
    </source>
</reference>
<dbReference type="GO" id="GO:0045039">
    <property type="term" value="P:protein insertion into mitochondrial inner membrane"/>
    <property type="evidence" value="ECO:0007669"/>
    <property type="project" value="TreeGrafter"/>
</dbReference>
<dbReference type="GO" id="GO:0030150">
    <property type="term" value="P:protein import into mitochondrial matrix"/>
    <property type="evidence" value="ECO:0007669"/>
    <property type="project" value="TreeGrafter"/>
</dbReference>
<evidence type="ECO:0000256" key="2">
    <source>
        <dbReference type="ARBA" id="ARBA00007839"/>
    </source>
</evidence>
<gene>
    <name evidence="7" type="primary">MPUL0C02930</name>
    <name evidence="7" type="ORF">METSCH_C02930</name>
</gene>